<sequence length="368" mass="41249">MFSWQGKVSRDSFTYDGSSFYVEVDQHRHPRASPTSLHALLTYVDPAPLLTKKGTVAKRQPKSHPDPPAHYYQAQCIHHGLHAYKQRPAAKKHLLAAFESGKGTIIVPERVQALEKEMMAEYEAAHAVAQQQMEEAWAAEEKRYAAARREWEDEFEAERIRQSEEVGRMVQDFAAAGIRIQLGRINGSDSDNEAAPTRAAKNAKLRNDIAETQLRAIVEKLVFEKKARLMKKAMSREVNALGNVAEAAAKVQAKTNKNNLKRLADLPTKDDEGTYKIVAPYVLEGWGDPTRIMTFEMTASHGNSHFWVSFQFGVISGVMRSYGAPPVYIGDKVRFHWRGRDDGTGETTYDRQNTASIIFLGKEESAGA</sequence>
<reference evidence="1" key="1">
    <citation type="submission" date="2021-02" db="EMBL/GenBank/DDBJ databases">
        <authorList>
            <person name="Nieuwenhuis M."/>
            <person name="Van De Peppel L.J.J."/>
        </authorList>
    </citation>
    <scope>NUCLEOTIDE SEQUENCE</scope>
    <source>
        <strain evidence="1">D49</strain>
    </source>
</reference>
<proteinExistence type="predicted"/>
<organism evidence="1 2">
    <name type="scientific">Sphagnurus paluster</name>
    <dbReference type="NCBI Taxonomy" id="117069"/>
    <lineage>
        <taxon>Eukaryota</taxon>
        <taxon>Fungi</taxon>
        <taxon>Dikarya</taxon>
        <taxon>Basidiomycota</taxon>
        <taxon>Agaricomycotina</taxon>
        <taxon>Agaricomycetes</taxon>
        <taxon>Agaricomycetidae</taxon>
        <taxon>Agaricales</taxon>
        <taxon>Tricholomatineae</taxon>
        <taxon>Lyophyllaceae</taxon>
        <taxon>Sphagnurus</taxon>
    </lineage>
</organism>
<dbReference type="Proteomes" id="UP000717328">
    <property type="component" value="Unassembled WGS sequence"/>
</dbReference>
<protein>
    <submittedName>
        <fullName evidence="1">Uncharacterized protein</fullName>
    </submittedName>
</protein>
<evidence type="ECO:0000313" key="1">
    <source>
        <dbReference type="EMBL" id="KAG5652277.1"/>
    </source>
</evidence>
<name>A0A9P7GKG4_9AGAR</name>
<gene>
    <name evidence="1" type="ORF">H0H81_005589</name>
</gene>
<reference evidence="1" key="2">
    <citation type="submission" date="2021-10" db="EMBL/GenBank/DDBJ databases">
        <title>Phylogenomics reveals ancestral predisposition of the termite-cultivated fungus Termitomyces towards a domesticated lifestyle.</title>
        <authorList>
            <person name="Auxier B."/>
            <person name="Grum-Grzhimaylo A."/>
            <person name="Cardenas M.E."/>
            <person name="Lodge J.D."/>
            <person name="Laessoe T."/>
            <person name="Pedersen O."/>
            <person name="Smith M.E."/>
            <person name="Kuyper T.W."/>
            <person name="Franco-Molano E.A."/>
            <person name="Baroni T.J."/>
            <person name="Aanen D.K."/>
        </authorList>
    </citation>
    <scope>NUCLEOTIDE SEQUENCE</scope>
    <source>
        <strain evidence="1">D49</strain>
    </source>
</reference>
<dbReference type="AlphaFoldDB" id="A0A9P7GKG4"/>
<keyword evidence="2" id="KW-1185">Reference proteome</keyword>
<comment type="caution">
    <text evidence="1">The sequence shown here is derived from an EMBL/GenBank/DDBJ whole genome shotgun (WGS) entry which is preliminary data.</text>
</comment>
<accession>A0A9P7GKG4</accession>
<evidence type="ECO:0000313" key="2">
    <source>
        <dbReference type="Proteomes" id="UP000717328"/>
    </source>
</evidence>
<dbReference type="EMBL" id="JABCKI010000142">
    <property type="protein sequence ID" value="KAG5652277.1"/>
    <property type="molecule type" value="Genomic_DNA"/>
</dbReference>
<dbReference type="OrthoDB" id="4121058at2759"/>